<feature type="signal peptide" evidence="2">
    <location>
        <begin position="1"/>
        <end position="34"/>
    </location>
</feature>
<proteinExistence type="predicted"/>
<evidence type="ECO:0000313" key="3">
    <source>
        <dbReference type="EMBL" id="KAF2450807.1"/>
    </source>
</evidence>
<feature type="compositionally biased region" description="Polar residues" evidence="1">
    <location>
        <begin position="105"/>
        <end position="119"/>
    </location>
</feature>
<sequence length="293" mass="32770">MCIHILFPSHVWSIAQQATCRVALLCSMLWCASAAVSRTNVPPACTALHSTAQVMCCKSFSPLPSIPSIPSISMSSVRTRFACSPARTHALPPMMPLDYRYGDNSRPSPSAKSENTNGQRKTDEQVLRCIRIGVVIRCLTSSTISTFQHHPHIPSSALGKHYFPSRSHQYPILKQVKPRKYTHIKASPAQLGCKAAKAVGPKQRPDSPQNEASTAKKRKLHAPSHASYHVPCQVNKHYVPRLSRRMLPSQFANFNADSMQGFDKRNFERVYNWIQIPAWSWKISALWAQGDLE</sequence>
<name>A0A9P4PV58_9PLEO</name>
<reference evidence="3" key="1">
    <citation type="journal article" date="2020" name="Stud. Mycol.">
        <title>101 Dothideomycetes genomes: a test case for predicting lifestyles and emergence of pathogens.</title>
        <authorList>
            <person name="Haridas S."/>
            <person name="Albert R."/>
            <person name="Binder M."/>
            <person name="Bloem J."/>
            <person name="Labutti K."/>
            <person name="Salamov A."/>
            <person name="Andreopoulos B."/>
            <person name="Baker S."/>
            <person name="Barry K."/>
            <person name="Bills G."/>
            <person name="Bluhm B."/>
            <person name="Cannon C."/>
            <person name="Castanera R."/>
            <person name="Culley D."/>
            <person name="Daum C."/>
            <person name="Ezra D."/>
            <person name="Gonzalez J."/>
            <person name="Henrissat B."/>
            <person name="Kuo A."/>
            <person name="Liang C."/>
            <person name="Lipzen A."/>
            <person name="Lutzoni F."/>
            <person name="Magnuson J."/>
            <person name="Mondo S."/>
            <person name="Nolan M."/>
            <person name="Ohm R."/>
            <person name="Pangilinan J."/>
            <person name="Park H.-J."/>
            <person name="Ramirez L."/>
            <person name="Alfaro M."/>
            <person name="Sun H."/>
            <person name="Tritt A."/>
            <person name="Yoshinaga Y."/>
            <person name="Zwiers L.-H."/>
            <person name="Turgeon B."/>
            <person name="Goodwin S."/>
            <person name="Spatafora J."/>
            <person name="Crous P."/>
            <person name="Grigoriev I."/>
        </authorList>
    </citation>
    <scope>NUCLEOTIDE SEQUENCE</scope>
    <source>
        <strain evidence="3">CBS 690.94</strain>
    </source>
</reference>
<evidence type="ECO:0000256" key="1">
    <source>
        <dbReference type="SAM" id="MobiDB-lite"/>
    </source>
</evidence>
<evidence type="ECO:0000256" key="2">
    <source>
        <dbReference type="SAM" id="SignalP"/>
    </source>
</evidence>
<evidence type="ECO:0008006" key="5">
    <source>
        <dbReference type="Google" id="ProtNLM"/>
    </source>
</evidence>
<keyword evidence="2" id="KW-0732">Signal</keyword>
<gene>
    <name evidence="3" type="ORF">P171DRAFT_146852</name>
</gene>
<dbReference type="Proteomes" id="UP000799764">
    <property type="component" value="Unassembled WGS sequence"/>
</dbReference>
<dbReference type="EMBL" id="MU001493">
    <property type="protein sequence ID" value="KAF2450807.1"/>
    <property type="molecule type" value="Genomic_DNA"/>
</dbReference>
<organism evidence="3 4">
    <name type="scientific">Karstenula rhodostoma CBS 690.94</name>
    <dbReference type="NCBI Taxonomy" id="1392251"/>
    <lineage>
        <taxon>Eukaryota</taxon>
        <taxon>Fungi</taxon>
        <taxon>Dikarya</taxon>
        <taxon>Ascomycota</taxon>
        <taxon>Pezizomycotina</taxon>
        <taxon>Dothideomycetes</taxon>
        <taxon>Pleosporomycetidae</taxon>
        <taxon>Pleosporales</taxon>
        <taxon>Massarineae</taxon>
        <taxon>Didymosphaeriaceae</taxon>
        <taxon>Karstenula</taxon>
    </lineage>
</organism>
<comment type="caution">
    <text evidence="3">The sequence shown here is derived from an EMBL/GenBank/DDBJ whole genome shotgun (WGS) entry which is preliminary data.</text>
</comment>
<dbReference type="AlphaFoldDB" id="A0A9P4PV58"/>
<evidence type="ECO:0000313" key="4">
    <source>
        <dbReference type="Proteomes" id="UP000799764"/>
    </source>
</evidence>
<feature type="region of interest" description="Disordered" evidence="1">
    <location>
        <begin position="102"/>
        <end position="123"/>
    </location>
</feature>
<feature type="chain" id="PRO_5040510368" description="Secreted protein" evidence="2">
    <location>
        <begin position="35"/>
        <end position="293"/>
    </location>
</feature>
<feature type="region of interest" description="Disordered" evidence="1">
    <location>
        <begin position="196"/>
        <end position="226"/>
    </location>
</feature>
<keyword evidence="4" id="KW-1185">Reference proteome</keyword>
<accession>A0A9P4PV58</accession>
<protein>
    <recommendedName>
        <fullName evidence="5">Secreted protein</fullName>
    </recommendedName>
</protein>